<comment type="caution">
    <text evidence="2">The sequence shown here is derived from an EMBL/GenBank/DDBJ whole genome shotgun (WGS) entry which is preliminary data.</text>
</comment>
<dbReference type="Pfam" id="PF14223">
    <property type="entry name" value="Retrotran_gag_2"/>
    <property type="match status" value="1"/>
</dbReference>
<dbReference type="PANTHER" id="PTHR47481">
    <property type="match status" value="1"/>
</dbReference>
<dbReference type="InterPro" id="IPR032675">
    <property type="entry name" value="LRR_dom_sf"/>
</dbReference>
<dbReference type="Pfam" id="PF13855">
    <property type="entry name" value="LRR_8"/>
    <property type="match status" value="1"/>
</dbReference>
<evidence type="ECO:0000256" key="1">
    <source>
        <dbReference type="SAM" id="MobiDB-lite"/>
    </source>
</evidence>
<feature type="compositionally biased region" description="Basic and acidic residues" evidence="1">
    <location>
        <begin position="53"/>
        <end position="62"/>
    </location>
</feature>
<accession>A0A834LYT1</accession>
<feature type="region of interest" description="Disordered" evidence="1">
    <location>
        <begin position="394"/>
        <end position="455"/>
    </location>
</feature>
<name>A0A834LYT1_RHOSS</name>
<dbReference type="PROSITE" id="PS51450">
    <property type="entry name" value="LRR"/>
    <property type="match status" value="2"/>
</dbReference>
<organism evidence="2 3">
    <name type="scientific">Rhododendron simsii</name>
    <name type="common">Sims's rhododendron</name>
    <dbReference type="NCBI Taxonomy" id="118357"/>
    <lineage>
        <taxon>Eukaryota</taxon>
        <taxon>Viridiplantae</taxon>
        <taxon>Streptophyta</taxon>
        <taxon>Embryophyta</taxon>
        <taxon>Tracheophyta</taxon>
        <taxon>Spermatophyta</taxon>
        <taxon>Magnoliopsida</taxon>
        <taxon>eudicotyledons</taxon>
        <taxon>Gunneridae</taxon>
        <taxon>Pentapetalae</taxon>
        <taxon>asterids</taxon>
        <taxon>Ericales</taxon>
        <taxon>Ericaceae</taxon>
        <taxon>Ericoideae</taxon>
        <taxon>Rhodoreae</taxon>
        <taxon>Rhododendron</taxon>
    </lineage>
</organism>
<feature type="compositionally biased region" description="Polar residues" evidence="1">
    <location>
        <begin position="414"/>
        <end position="424"/>
    </location>
</feature>
<reference evidence="2" key="1">
    <citation type="submission" date="2019-11" db="EMBL/GenBank/DDBJ databases">
        <authorList>
            <person name="Liu Y."/>
            <person name="Hou J."/>
            <person name="Li T.-Q."/>
            <person name="Guan C.-H."/>
            <person name="Wu X."/>
            <person name="Wu H.-Z."/>
            <person name="Ling F."/>
            <person name="Zhang R."/>
            <person name="Shi X.-G."/>
            <person name="Ren J.-P."/>
            <person name="Chen E.-F."/>
            <person name="Sun J.-M."/>
        </authorList>
    </citation>
    <scope>NUCLEOTIDE SEQUENCE</scope>
    <source>
        <strain evidence="2">Adult_tree_wgs_1</strain>
        <tissue evidence="2">Leaves</tissue>
    </source>
</reference>
<keyword evidence="3" id="KW-1185">Reference proteome</keyword>
<evidence type="ECO:0000313" key="2">
    <source>
        <dbReference type="EMBL" id="KAF7153434.1"/>
    </source>
</evidence>
<dbReference type="SUPFAM" id="SSF52058">
    <property type="entry name" value="L domain-like"/>
    <property type="match status" value="1"/>
</dbReference>
<dbReference type="Proteomes" id="UP000626092">
    <property type="component" value="Unassembled WGS sequence"/>
</dbReference>
<dbReference type="PANTHER" id="PTHR47481:SF31">
    <property type="entry name" value="OS01G0873500 PROTEIN"/>
    <property type="match status" value="1"/>
</dbReference>
<feature type="region of interest" description="Disordered" evidence="1">
    <location>
        <begin position="46"/>
        <end position="72"/>
    </location>
</feature>
<dbReference type="EMBL" id="WJXA01000001">
    <property type="protein sequence ID" value="KAF7153434.1"/>
    <property type="molecule type" value="Genomic_DNA"/>
</dbReference>
<feature type="region of interest" description="Disordered" evidence="1">
    <location>
        <begin position="287"/>
        <end position="358"/>
    </location>
</feature>
<dbReference type="Gene3D" id="3.80.10.10">
    <property type="entry name" value="Ribonuclease Inhibitor"/>
    <property type="match status" value="1"/>
</dbReference>
<dbReference type="Pfam" id="PF00560">
    <property type="entry name" value="LRR_1"/>
    <property type="match status" value="1"/>
</dbReference>
<sequence length="596" mass="65856">MIISLPSNMLLQVQDEFEPTLAVRKEPFRKYLAEFCVEDKVLPSAATPLAQPKEPEQERSPMDKTPSSSSSSLPFPISFNISHLFNIPMDRNNYLCWRSQFEDVLELRDLKEVVSSKETPSKKLEDGFINPAYSKDKLVLSWIKATSSPLIQTLLISYSRASEAWTVLDKRLSPLSKVHIRTLRDQVHTLKKDADKSVGDFLLRSKSLADFYAAAGSPISDNEFIDHIIDALGLEYKDFITSLNHHPTTSFDEFYDLLLQEEHLLKRMTAFSLSAGTAFATNRVPQNQQPATNKQHQNINHNNHHHNRGRGGHHGRGRGGQYYSDNRGGRGGQGGLYSSNNRGLTSHRLHVPDNHPPLLPTPTFTSLCQICNQQGHNGKICPERVTALLPHTTLSSSPSATILPPNSPPPMDTADSSPIPVSTATDSTLPTPHTTPPTSPTRSEPASPNSSPPPNKFKSINAIVYGIGILSNLTNLEELDLSWNNLGNDILPSLNNFSNLKKLNLAATLLDGSIYVKGIGILSNLTNLEELDLSKNYLESGILPSLNNFSNLKNLNLAGNYLNGSIYAKEFDGLNNLKELDLSQNWIASINSLNSM</sequence>
<evidence type="ECO:0000313" key="3">
    <source>
        <dbReference type="Proteomes" id="UP000626092"/>
    </source>
</evidence>
<protein>
    <submittedName>
        <fullName evidence="2">Uncharacterized protein</fullName>
    </submittedName>
</protein>
<dbReference type="OrthoDB" id="1708549at2759"/>
<dbReference type="InterPro" id="IPR001611">
    <property type="entry name" value="Leu-rich_rpt"/>
</dbReference>
<feature type="compositionally biased region" description="Basic residues" evidence="1">
    <location>
        <begin position="302"/>
        <end position="317"/>
    </location>
</feature>
<dbReference type="AlphaFoldDB" id="A0A834LYT1"/>
<gene>
    <name evidence="2" type="ORF">RHSIM_Rhsim01G0072300</name>
</gene>
<feature type="compositionally biased region" description="Low complexity" evidence="1">
    <location>
        <begin position="440"/>
        <end position="449"/>
    </location>
</feature>
<feature type="compositionally biased region" description="Polar residues" evidence="1">
    <location>
        <begin position="287"/>
        <end position="299"/>
    </location>
</feature>
<dbReference type="SMART" id="SM00365">
    <property type="entry name" value="LRR_SD22"/>
    <property type="match status" value="3"/>
</dbReference>
<proteinExistence type="predicted"/>